<dbReference type="PANTHER" id="PTHR42852:SF17">
    <property type="entry name" value="THIOREDOXIN-LIKE PROTEIN HI_1115"/>
    <property type="match status" value="1"/>
</dbReference>
<dbReference type="EMBL" id="LMZQ01000059">
    <property type="protein sequence ID" value="KRT13138.1"/>
    <property type="molecule type" value="Genomic_DNA"/>
</dbReference>
<dbReference type="InterPro" id="IPR036249">
    <property type="entry name" value="Thioredoxin-like_sf"/>
</dbReference>
<dbReference type="OrthoDB" id="634996at2"/>
<protein>
    <submittedName>
        <fullName evidence="6">Redoxin</fullName>
    </submittedName>
</protein>
<keyword evidence="2" id="KW-0201">Cytochrome c-type biogenesis</keyword>
<name>A0A0T5VGZ8_9SPHI</name>
<dbReference type="AlphaFoldDB" id="A0A0T5VGZ8"/>
<dbReference type="Pfam" id="PF08534">
    <property type="entry name" value="Redoxin"/>
    <property type="match status" value="1"/>
</dbReference>
<dbReference type="Gene3D" id="3.40.30.10">
    <property type="entry name" value="Glutaredoxin"/>
    <property type="match status" value="1"/>
</dbReference>
<comment type="subcellular location">
    <subcellularLocation>
        <location evidence="1">Cell envelope</location>
    </subcellularLocation>
</comment>
<dbReference type="RefSeq" id="WP_057935187.1">
    <property type="nucleotide sequence ID" value="NZ_LMZQ01000059.1"/>
</dbReference>
<dbReference type="GO" id="GO:0006950">
    <property type="term" value="P:response to stress"/>
    <property type="evidence" value="ECO:0007669"/>
    <property type="project" value="UniProtKB-ARBA"/>
</dbReference>
<dbReference type="Proteomes" id="UP000051950">
    <property type="component" value="Unassembled WGS sequence"/>
</dbReference>
<reference evidence="6 7" key="1">
    <citation type="submission" date="2015-11" db="EMBL/GenBank/DDBJ databases">
        <title>Sequence of Pedobacter ginsenosidimutans.</title>
        <authorList>
            <person name="Carson E."/>
            <person name="Keyser V."/>
            <person name="Newman J."/>
            <person name="Miller J."/>
        </authorList>
    </citation>
    <scope>NUCLEOTIDE SEQUENCE [LARGE SCALE GENOMIC DNA]</scope>
    <source>
        <strain evidence="6 7">KACC 14530</strain>
    </source>
</reference>
<dbReference type="InterPro" id="IPR011990">
    <property type="entry name" value="TPR-like_helical_dom_sf"/>
</dbReference>
<keyword evidence="3" id="KW-0676">Redox-active center</keyword>
<comment type="caution">
    <text evidence="6">The sequence shown here is derived from an EMBL/GenBank/DDBJ whole genome shotgun (WGS) entry which is preliminary data.</text>
</comment>
<evidence type="ECO:0000256" key="1">
    <source>
        <dbReference type="ARBA" id="ARBA00004196"/>
    </source>
</evidence>
<evidence type="ECO:0000313" key="7">
    <source>
        <dbReference type="Proteomes" id="UP000051950"/>
    </source>
</evidence>
<proteinExistence type="predicted"/>
<dbReference type="PROSITE" id="PS51352">
    <property type="entry name" value="THIOREDOXIN_2"/>
    <property type="match status" value="1"/>
</dbReference>
<dbReference type="Gene3D" id="1.25.40.10">
    <property type="entry name" value="Tetratricopeptide repeat domain"/>
    <property type="match status" value="1"/>
</dbReference>
<dbReference type="CDD" id="cd02966">
    <property type="entry name" value="TlpA_like_family"/>
    <property type="match status" value="1"/>
</dbReference>
<gene>
    <name evidence="6" type="ORF">ASU31_26195</name>
</gene>
<dbReference type="GO" id="GO:0017004">
    <property type="term" value="P:cytochrome complex assembly"/>
    <property type="evidence" value="ECO:0007669"/>
    <property type="project" value="UniProtKB-KW"/>
</dbReference>
<dbReference type="InterPro" id="IPR017937">
    <property type="entry name" value="Thioredoxin_CS"/>
</dbReference>
<evidence type="ECO:0000256" key="2">
    <source>
        <dbReference type="ARBA" id="ARBA00022748"/>
    </source>
</evidence>
<feature type="signal peptide" evidence="4">
    <location>
        <begin position="1"/>
        <end position="20"/>
    </location>
</feature>
<evidence type="ECO:0000313" key="6">
    <source>
        <dbReference type="EMBL" id="KRT13138.1"/>
    </source>
</evidence>
<accession>A0A0T5VGZ8</accession>
<dbReference type="SUPFAM" id="SSF52833">
    <property type="entry name" value="Thioredoxin-like"/>
    <property type="match status" value="1"/>
</dbReference>
<organism evidence="6 7">
    <name type="scientific">Pedobacter ginsenosidimutans</name>
    <dbReference type="NCBI Taxonomy" id="687842"/>
    <lineage>
        <taxon>Bacteria</taxon>
        <taxon>Pseudomonadati</taxon>
        <taxon>Bacteroidota</taxon>
        <taxon>Sphingobacteriia</taxon>
        <taxon>Sphingobacteriales</taxon>
        <taxon>Sphingobacteriaceae</taxon>
        <taxon>Pedobacter</taxon>
    </lineage>
</organism>
<dbReference type="InterPro" id="IPR013740">
    <property type="entry name" value="Redoxin"/>
</dbReference>
<dbReference type="PANTHER" id="PTHR42852">
    <property type="entry name" value="THIOL:DISULFIDE INTERCHANGE PROTEIN DSBE"/>
    <property type="match status" value="1"/>
</dbReference>
<evidence type="ECO:0000256" key="3">
    <source>
        <dbReference type="ARBA" id="ARBA00023284"/>
    </source>
</evidence>
<dbReference type="STRING" id="687842.ASU31_26195"/>
<dbReference type="GO" id="GO:0016491">
    <property type="term" value="F:oxidoreductase activity"/>
    <property type="evidence" value="ECO:0007669"/>
    <property type="project" value="InterPro"/>
</dbReference>
<dbReference type="InterPro" id="IPR050553">
    <property type="entry name" value="Thioredoxin_ResA/DsbE_sf"/>
</dbReference>
<keyword evidence="4" id="KW-0732">Signal</keyword>
<sequence>MRKIILCFLFSVLAFLQAWAQSVSVIPEKIKRGDTVTIRYDPTGADAKIKPGSLSVTIVFTYSTFYDLPWKMPMVKQGEIWTASFVAGRFATFATFYLQSGDQVQKPGPDQHYALEVFEGAKRVKSSLLHESYSLSAQIPKSPDLQKQKAALLEEELKNNPSNYEAKVALLNTRMIMAKSAEEKLKFREQARKIIAAKLEENPTLPGNVNLVTMGYLMIGEKSRLDSVRSVIMQRFPQADISKDLRASIIAKEPDAAVRIAKLEALLKTGNHPDGEGSETIHKMLFEYYAAQRDSVRALLHASKLNAKVTPYTPQTLKDIATMLTASKIAPSAAIGYANRSLKIVQQWPVGIIRYFPEFGYIPSFVPDSVRSRTVAEAKSDLLSLKALNFLKLKQVDSAKKLADEAIRTSDGRDGLINSAEVSVQLGENRKAFDILWRLLVKNPTDSLVLKSAKLNFLKYNGSEEDFRSKVAELEALEINQLTAKTRLLMMNRPGPELSGLVDLEGKPVSAEMMKGKIVILDFWATWCVPCMQEMPYFHKVFEKYRNNRDVMFMVVNSGSNNTIEDARKWVKQNPQYQFPVYFNNDKNIGEKVGFNVIPTIAVIDQQGKMQFRTIGFEGEILQKKLDVEISILLKRQIKTE</sequence>
<feature type="domain" description="Thioredoxin" evidence="5">
    <location>
        <begin position="489"/>
        <end position="635"/>
    </location>
</feature>
<dbReference type="GO" id="GO:0030313">
    <property type="term" value="C:cell envelope"/>
    <property type="evidence" value="ECO:0007669"/>
    <property type="project" value="UniProtKB-SubCell"/>
</dbReference>
<dbReference type="PROSITE" id="PS00194">
    <property type="entry name" value="THIOREDOXIN_1"/>
    <property type="match status" value="1"/>
</dbReference>
<evidence type="ECO:0000256" key="4">
    <source>
        <dbReference type="SAM" id="SignalP"/>
    </source>
</evidence>
<dbReference type="InterPro" id="IPR013766">
    <property type="entry name" value="Thioredoxin_domain"/>
</dbReference>
<feature type="chain" id="PRO_5006665096" evidence="4">
    <location>
        <begin position="21"/>
        <end position="641"/>
    </location>
</feature>
<evidence type="ECO:0000259" key="5">
    <source>
        <dbReference type="PROSITE" id="PS51352"/>
    </source>
</evidence>
<keyword evidence="7" id="KW-1185">Reference proteome</keyword>